<reference evidence="1 2" key="1">
    <citation type="submission" date="2017-04" db="EMBL/GenBank/DDBJ databases">
        <title>Comparative genome analysis of Subtercola boreus.</title>
        <authorList>
            <person name="Cho Y.-J."/>
            <person name="Cho A."/>
            <person name="Kim O.-S."/>
            <person name="Lee J.-I."/>
        </authorList>
    </citation>
    <scope>NUCLEOTIDE SEQUENCE [LARGE SCALE GENOMIC DNA]</scope>
    <source>
        <strain evidence="1 2">K300</strain>
    </source>
</reference>
<dbReference type="GO" id="GO:0005829">
    <property type="term" value="C:cytosol"/>
    <property type="evidence" value="ECO:0007669"/>
    <property type="project" value="TreeGrafter"/>
</dbReference>
<dbReference type="EMBL" id="NBWZ01000001">
    <property type="protein sequence ID" value="RFA09598.1"/>
    <property type="molecule type" value="Genomic_DNA"/>
</dbReference>
<dbReference type="Pfam" id="PF03883">
    <property type="entry name" value="H2O2_YaaD"/>
    <property type="match status" value="1"/>
</dbReference>
<keyword evidence="2" id="KW-1185">Reference proteome</keyword>
<organism evidence="1 2">
    <name type="scientific">Subtercola boreus</name>
    <dbReference type="NCBI Taxonomy" id="120213"/>
    <lineage>
        <taxon>Bacteria</taxon>
        <taxon>Bacillati</taxon>
        <taxon>Actinomycetota</taxon>
        <taxon>Actinomycetes</taxon>
        <taxon>Micrococcales</taxon>
        <taxon>Microbacteriaceae</taxon>
        <taxon>Subtercola</taxon>
    </lineage>
</organism>
<evidence type="ECO:0000313" key="2">
    <source>
        <dbReference type="Proteomes" id="UP000256486"/>
    </source>
</evidence>
<gene>
    <name evidence="1" type="ORF">B7R54_10475</name>
</gene>
<proteinExistence type="predicted"/>
<dbReference type="InterPro" id="IPR005583">
    <property type="entry name" value="YaaA"/>
</dbReference>
<dbReference type="GO" id="GO:0033194">
    <property type="term" value="P:response to hydroperoxide"/>
    <property type="evidence" value="ECO:0007669"/>
    <property type="project" value="TreeGrafter"/>
</dbReference>
<dbReference type="PANTHER" id="PTHR30283">
    <property type="entry name" value="PEROXIDE STRESS RESPONSE PROTEIN YAAA"/>
    <property type="match status" value="1"/>
</dbReference>
<dbReference type="PANTHER" id="PTHR30283:SF4">
    <property type="entry name" value="PEROXIDE STRESS RESISTANCE PROTEIN YAAA"/>
    <property type="match status" value="1"/>
</dbReference>
<dbReference type="RefSeq" id="WP_116414981.1">
    <property type="nucleotide sequence ID" value="NZ_NBWZ01000001.1"/>
</dbReference>
<evidence type="ECO:0000313" key="1">
    <source>
        <dbReference type="EMBL" id="RFA09598.1"/>
    </source>
</evidence>
<dbReference type="Proteomes" id="UP000256486">
    <property type="component" value="Unassembled WGS sequence"/>
</dbReference>
<dbReference type="AlphaFoldDB" id="A0A3E0VJD5"/>
<name>A0A3E0VJD5_9MICO</name>
<accession>A0A3E0VJD5</accession>
<comment type="caution">
    <text evidence="1">The sequence shown here is derived from an EMBL/GenBank/DDBJ whole genome shotgun (WGS) entry which is preliminary data.</text>
</comment>
<protein>
    <submittedName>
        <fullName evidence="1">Peroxide stress protein YaaA</fullName>
    </submittedName>
</protein>
<dbReference type="OrthoDB" id="3210767at2"/>
<sequence length="255" mass="27158">MLILLPPSETKRDGGTDDRLDLSSLSFPKLKTRRADLVRAVRSLARDADASASALRLSPSLAAVEVARNRRLTLSPTMPVLDRYTGVVFDGLDAPSLPPAARSFAYEHVGVHSALFGPVLAGDRIPAYRLSHDSRVPSLAVPGAVLSLKKQWGTAVSASLAAHPGLLLDFRSEGYVALGPVDARPNSYFLRVFTVGPDGSRRALNHFNKKAKGELTRALVLAGISFDSVDDLLAWAGPAGFDLRLSGPAELALTV</sequence>